<dbReference type="EMBL" id="JH717839">
    <property type="protein sequence ID" value="EWZ00427.1"/>
    <property type="molecule type" value="Genomic_DNA"/>
</dbReference>
<evidence type="ECO:0000313" key="2">
    <source>
        <dbReference type="Proteomes" id="UP000030753"/>
    </source>
</evidence>
<reference evidence="1 2" key="1">
    <citation type="submission" date="2011-06" db="EMBL/GenBank/DDBJ databases">
        <title>The Genome Sequence of Fusarium oxysporum FOSC 3-a.</title>
        <authorList>
            <consortium name="The Broad Institute Genome Sequencing Platform"/>
            <person name="Ma L.-J."/>
            <person name="Gale L.R."/>
            <person name="Schwartz D.C."/>
            <person name="Zhou S."/>
            <person name="Corby-Kistler H."/>
            <person name="Young S.K."/>
            <person name="Zeng Q."/>
            <person name="Gargeya S."/>
            <person name="Fitzgerald M."/>
            <person name="Haas B."/>
            <person name="Abouelleil A."/>
            <person name="Alvarado L."/>
            <person name="Arachchi H.M."/>
            <person name="Berlin A."/>
            <person name="Brown A."/>
            <person name="Chapman S.B."/>
            <person name="Chen Z."/>
            <person name="Dunbar C."/>
            <person name="Freedman E."/>
            <person name="Gearin G."/>
            <person name="Gellesch M."/>
            <person name="Goldberg J."/>
            <person name="Griggs A."/>
            <person name="Gujja S."/>
            <person name="Heiman D."/>
            <person name="Howarth C."/>
            <person name="Larson L."/>
            <person name="Lui A."/>
            <person name="MacDonald P.J.P."/>
            <person name="Mehta T."/>
            <person name="Montmayeur A."/>
            <person name="Murphy C."/>
            <person name="Neiman D."/>
            <person name="Pearson M."/>
            <person name="Priest M."/>
            <person name="Roberts A."/>
            <person name="Saif S."/>
            <person name="Shea T."/>
            <person name="Shenoy N."/>
            <person name="Sisk P."/>
            <person name="Stolte C."/>
            <person name="Sykes S."/>
            <person name="Wortman J."/>
            <person name="Nusbaum C."/>
            <person name="Birren B."/>
        </authorList>
    </citation>
    <scope>NUCLEOTIDE SEQUENCE [LARGE SCALE GENOMIC DNA]</scope>
    <source>
        <strain evidence="2">FOSC 3-a</strain>
        <strain evidence="1">NRRL 32931</strain>
    </source>
</reference>
<dbReference type="EMBL" id="JH717839">
    <property type="protein sequence ID" value="EWZ00426.1"/>
    <property type="molecule type" value="Genomic_DNA"/>
</dbReference>
<dbReference type="Proteomes" id="UP000030753">
    <property type="component" value="Unassembled WGS sequence"/>
</dbReference>
<reference evidence="1" key="2">
    <citation type="submission" date="2012-06" db="EMBL/GenBank/DDBJ databases">
        <title>Annotation of the Genome Sequence of Fusarium oxysporum NRRL32931.</title>
        <authorList>
            <consortium name="The Broad Institute Genomics Platform"/>
            <person name="Ma L.-J."/>
            <person name="Corby-Kistler H."/>
            <person name="Broz K."/>
            <person name="Gale L.R."/>
            <person name="Jonkers W."/>
            <person name="O'Donnell K."/>
            <person name="Ploetz R."/>
            <person name="Steinberg C."/>
            <person name="Schwartz D.C."/>
            <person name="VanEtten H."/>
            <person name="Zhou S."/>
            <person name="Young S.K."/>
            <person name="Zeng Q."/>
            <person name="Gargeya S."/>
            <person name="Fitzgerald M."/>
            <person name="Abouelleil A."/>
            <person name="Alvarado L."/>
            <person name="Chapman S.B."/>
            <person name="Gainer-Dewar J."/>
            <person name="Goldberg J."/>
            <person name="Griggs A."/>
            <person name="Gujja S."/>
            <person name="Hansen M."/>
            <person name="Howarth C."/>
            <person name="Imamovic A."/>
            <person name="Ireland A."/>
            <person name="Larimer J."/>
            <person name="McCowan C."/>
            <person name="Murphy C."/>
            <person name="Pearson M."/>
            <person name="Poon T.W."/>
            <person name="Priest M."/>
            <person name="Roberts A."/>
            <person name="Saif S."/>
            <person name="Shea T."/>
            <person name="Sykes S."/>
            <person name="Wortman J."/>
            <person name="Nusbaum C."/>
            <person name="Birren B."/>
        </authorList>
    </citation>
    <scope>NUCLEOTIDE SEQUENCE</scope>
    <source>
        <strain evidence="1">NRRL 32931</strain>
    </source>
</reference>
<protein>
    <submittedName>
        <fullName evidence="1">Uncharacterized protein</fullName>
    </submittedName>
</protein>
<proteinExistence type="predicted"/>
<organism evidence="1 2">
    <name type="scientific">Fusarium oxysporum NRRL 32931</name>
    <dbReference type="NCBI Taxonomy" id="660029"/>
    <lineage>
        <taxon>Eukaryota</taxon>
        <taxon>Fungi</taxon>
        <taxon>Dikarya</taxon>
        <taxon>Ascomycota</taxon>
        <taxon>Pezizomycotina</taxon>
        <taxon>Sordariomycetes</taxon>
        <taxon>Hypocreomycetidae</taxon>
        <taxon>Hypocreales</taxon>
        <taxon>Nectriaceae</taxon>
        <taxon>Fusarium</taxon>
        <taxon>Fusarium oxysporum species complex</taxon>
    </lineage>
</organism>
<sequence length="130" mass="14699">MAYILPLQVVRKAPGLILTELGFICYWSSLHFLDSACLIPSSNEAHEAHEFSAVQPMNGEQVHVTIYLATSRAVIATWPTNKTVHHKRCSLCKITRHRTDSRKSLSVEHKEDPITSVTVRIRQINNINPL</sequence>
<name>W9J4D9_FUSOX</name>
<dbReference type="HOGENOM" id="CLU_1938221_0_0_1"/>
<gene>
    <name evidence="1" type="ORF">FOYG_00298</name>
</gene>
<evidence type="ECO:0000313" key="1">
    <source>
        <dbReference type="EMBL" id="EWZ00426.1"/>
    </source>
</evidence>
<dbReference type="AlphaFoldDB" id="W9J4D9"/>
<accession>W9J4D9</accession>